<evidence type="ECO:0000313" key="2">
    <source>
        <dbReference type="Proteomes" id="UP000245133"/>
    </source>
</evidence>
<dbReference type="AlphaFoldDB" id="A0A2P2DVY8"/>
<gene>
    <name evidence="1" type="ORF">LPTSP4_02950</name>
</gene>
<organism evidence="1 2">
    <name type="scientific">Leptospira ryugenii</name>
    <dbReference type="NCBI Taxonomy" id="1917863"/>
    <lineage>
        <taxon>Bacteria</taxon>
        <taxon>Pseudomonadati</taxon>
        <taxon>Spirochaetota</taxon>
        <taxon>Spirochaetia</taxon>
        <taxon>Leptospirales</taxon>
        <taxon>Leptospiraceae</taxon>
        <taxon>Leptospira</taxon>
    </lineage>
</organism>
<proteinExistence type="predicted"/>
<accession>A0A2P2DVY8</accession>
<reference evidence="1 2" key="1">
    <citation type="submission" date="2018-02" db="EMBL/GenBank/DDBJ databases">
        <title>Novel Leptospira species isolated from soil and water in Japan.</title>
        <authorList>
            <person name="Nakao R."/>
            <person name="Masuzawa T."/>
        </authorList>
    </citation>
    <scope>NUCLEOTIDE SEQUENCE [LARGE SCALE GENOMIC DNA]</scope>
    <source>
        <strain evidence="1 2">YH101</strain>
    </source>
</reference>
<dbReference type="Proteomes" id="UP000245133">
    <property type="component" value="Unassembled WGS sequence"/>
</dbReference>
<name>A0A2P2DVY8_9LEPT</name>
<evidence type="ECO:0000313" key="1">
    <source>
        <dbReference type="EMBL" id="GBF48795.1"/>
    </source>
</evidence>
<protein>
    <submittedName>
        <fullName evidence="1">Uncharacterized protein</fullName>
    </submittedName>
</protein>
<comment type="caution">
    <text evidence="1">The sequence shown here is derived from an EMBL/GenBank/DDBJ whole genome shotgun (WGS) entry which is preliminary data.</text>
</comment>
<sequence>MESGLIRIYNNSSDMNHRFFIERYFPFFNISSDRAEIVEINDVYNVKKAGFLVSELRFPNQKELLTTHGRFVYSLPFPKEKETPFIDLYSKFPEAKLYGLKDFEAPWGKSIFQLPNRILFMSPETKIEYQLNFPKRKMIEFESFVEYHTLSKNWNVSDGAFVKVLIKKNKEILLERSIEIKPEDNSRKFSFAFQNETSSSLTFSIETTNLPGKNTDGDWIMVREPMIR</sequence>
<keyword evidence="2" id="KW-1185">Reference proteome</keyword>
<dbReference type="EMBL" id="BFBB01000002">
    <property type="protein sequence ID" value="GBF48795.1"/>
    <property type="molecule type" value="Genomic_DNA"/>
</dbReference>